<dbReference type="GO" id="GO:0106435">
    <property type="term" value="F:carboxylesterase activity"/>
    <property type="evidence" value="ECO:0007669"/>
    <property type="project" value="UniProtKB-EC"/>
</dbReference>
<dbReference type="InterPro" id="IPR049492">
    <property type="entry name" value="BD-FAE-like_dom"/>
</dbReference>
<accession>A0A5B9QFX8</accession>
<dbReference type="Gene3D" id="3.40.50.1820">
    <property type="entry name" value="alpha/beta hydrolase"/>
    <property type="match status" value="1"/>
</dbReference>
<dbReference type="EC" id="3.1.1.1" evidence="3"/>
<dbReference type="EMBL" id="CP042913">
    <property type="protein sequence ID" value="QEG37957.1"/>
    <property type="molecule type" value="Genomic_DNA"/>
</dbReference>
<evidence type="ECO:0000313" key="4">
    <source>
        <dbReference type="Proteomes" id="UP000323917"/>
    </source>
</evidence>
<dbReference type="KEGG" id="bgok:Pr1d_53050"/>
<keyword evidence="4" id="KW-1185">Reference proteome</keyword>
<dbReference type="PANTHER" id="PTHR48081:SF13">
    <property type="entry name" value="ALPHA_BETA HYDROLASE"/>
    <property type="match status" value="1"/>
</dbReference>
<dbReference type="SUPFAM" id="SSF53474">
    <property type="entry name" value="alpha/beta-Hydrolases"/>
    <property type="match status" value="1"/>
</dbReference>
<dbReference type="InterPro" id="IPR029058">
    <property type="entry name" value="AB_hydrolase_fold"/>
</dbReference>
<reference evidence="3 4" key="1">
    <citation type="submission" date="2019-08" db="EMBL/GenBank/DDBJ databases">
        <title>Deep-cultivation of Planctomycetes and their phenomic and genomic characterization uncovers novel biology.</title>
        <authorList>
            <person name="Wiegand S."/>
            <person name="Jogler M."/>
            <person name="Boedeker C."/>
            <person name="Pinto D."/>
            <person name="Vollmers J."/>
            <person name="Rivas-Marin E."/>
            <person name="Kohn T."/>
            <person name="Peeters S.H."/>
            <person name="Heuer A."/>
            <person name="Rast P."/>
            <person name="Oberbeckmann S."/>
            <person name="Bunk B."/>
            <person name="Jeske O."/>
            <person name="Meyerdierks A."/>
            <person name="Storesund J.E."/>
            <person name="Kallscheuer N."/>
            <person name="Luecker S."/>
            <person name="Lage O.M."/>
            <person name="Pohl T."/>
            <person name="Merkel B.J."/>
            <person name="Hornburger P."/>
            <person name="Mueller R.-W."/>
            <person name="Bruemmer F."/>
            <person name="Labrenz M."/>
            <person name="Spormann A.M."/>
            <person name="Op den Camp H."/>
            <person name="Overmann J."/>
            <person name="Amann R."/>
            <person name="Jetten M.S.M."/>
            <person name="Mascher T."/>
            <person name="Medema M.H."/>
            <person name="Devos D.P."/>
            <person name="Kaster A.-K."/>
            <person name="Ovreas L."/>
            <person name="Rohde M."/>
            <person name="Galperin M.Y."/>
            <person name="Jogler C."/>
        </authorList>
    </citation>
    <scope>NUCLEOTIDE SEQUENCE [LARGE SCALE GENOMIC DNA]</scope>
    <source>
        <strain evidence="3 4">Pr1d</strain>
    </source>
</reference>
<evidence type="ECO:0000259" key="2">
    <source>
        <dbReference type="Pfam" id="PF20434"/>
    </source>
</evidence>
<proteinExistence type="predicted"/>
<dbReference type="RefSeq" id="WP_168205483.1">
    <property type="nucleotide sequence ID" value="NZ_CP042913.1"/>
</dbReference>
<feature type="domain" description="BD-FAE-like" evidence="2">
    <location>
        <begin position="47"/>
        <end position="240"/>
    </location>
</feature>
<sequence>MNRYNQLLALLVLCSAFVVWIPLFAGDFDAHYGVDYIVRDSGPLKADTYVPKDPGPHPGVLVVHGGAWRMGTRAQLSGVAQQLAQQGFSAVAISYRLAPKDKFPAQIEDCKAAVRWMRSHADELKLDPERIGGFGYSAGAHLVTLLGTTDVEDGLEGVEDPASEPSTRLQAVVGGGTPCDFRVMPPEYRWLSFWLGGTRGEVADQYRLASPASFVTADDPPMFFFHGENDDLVPITQPQGMCQIMEHAHVPAELYVVPKLGHIAAGMDRTALTKCIEFLSVQLKKQASP</sequence>
<dbReference type="AlphaFoldDB" id="A0A5B9QFX8"/>
<evidence type="ECO:0000256" key="1">
    <source>
        <dbReference type="ARBA" id="ARBA00022801"/>
    </source>
</evidence>
<keyword evidence="1 3" id="KW-0378">Hydrolase</keyword>
<dbReference type="InterPro" id="IPR050300">
    <property type="entry name" value="GDXG_lipolytic_enzyme"/>
</dbReference>
<protein>
    <submittedName>
        <fullName evidence="3">Carboxylesterase NlhH</fullName>
        <ecNumber evidence="3">3.1.1.1</ecNumber>
    </submittedName>
</protein>
<dbReference type="Proteomes" id="UP000323917">
    <property type="component" value="Chromosome"/>
</dbReference>
<name>A0A5B9QFX8_9BACT</name>
<evidence type="ECO:0000313" key="3">
    <source>
        <dbReference type="EMBL" id="QEG37957.1"/>
    </source>
</evidence>
<gene>
    <name evidence="3" type="primary">nlhH_3</name>
    <name evidence="3" type="ORF">Pr1d_53050</name>
</gene>
<dbReference type="PANTHER" id="PTHR48081">
    <property type="entry name" value="AB HYDROLASE SUPERFAMILY PROTEIN C4A8.06C"/>
    <property type="match status" value="1"/>
</dbReference>
<dbReference type="Pfam" id="PF20434">
    <property type="entry name" value="BD-FAE"/>
    <property type="match status" value="1"/>
</dbReference>
<organism evidence="3 4">
    <name type="scientific">Bythopirellula goksoeyrii</name>
    <dbReference type="NCBI Taxonomy" id="1400387"/>
    <lineage>
        <taxon>Bacteria</taxon>
        <taxon>Pseudomonadati</taxon>
        <taxon>Planctomycetota</taxon>
        <taxon>Planctomycetia</taxon>
        <taxon>Pirellulales</taxon>
        <taxon>Lacipirellulaceae</taxon>
        <taxon>Bythopirellula</taxon>
    </lineage>
</organism>